<dbReference type="Gene3D" id="3.30.428.10">
    <property type="entry name" value="HIT-like"/>
    <property type="match status" value="1"/>
</dbReference>
<dbReference type="PANTHER" id="PTHR46648:SF1">
    <property type="entry name" value="ADENOSINE 5'-MONOPHOSPHORAMIDASE HNT1"/>
    <property type="match status" value="1"/>
</dbReference>
<dbReference type="EMBL" id="CP108125">
    <property type="protein sequence ID" value="WTO83568.1"/>
    <property type="molecule type" value="Genomic_DNA"/>
</dbReference>
<dbReference type="InterPro" id="IPR001310">
    <property type="entry name" value="Histidine_triad_HIT"/>
</dbReference>
<feature type="domain" description="HIT" evidence="2">
    <location>
        <begin position="9"/>
        <end position="116"/>
    </location>
</feature>
<accession>A0ABZ1IUK1</accession>
<evidence type="ECO:0000259" key="2">
    <source>
        <dbReference type="PROSITE" id="PS51084"/>
    </source>
</evidence>
<dbReference type="PROSITE" id="PS51084">
    <property type="entry name" value="HIT_2"/>
    <property type="match status" value="1"/>
</dbReference>
<evidence type="ECO:0000313" key="3">
    <source>
        <dbReference type="EMBL" id="WTO83568.1"/>
    </source>
</evidence>
<protein>
    <submittedName>
        <fullName evidence="3">HIT domain-containing protein</fullName>
    </submittedName>
</protein>
<dbReference type="InterPro" id="IPR036265">
    <property type="entry name" value="HIT-like_sf"/>
</dbReference>
<reference evidence="3 4" key="1">
    <citation type="submission" date="2022-10" db="EMBL/GenBank/DDBJ databases">
        <title>The complete genomes of actinobacterial strains from the NBC collection.</title>
        <authorList>
            <person name="Joergensen T.S."/>
            <person name="Alvarez Arevalo M."/>
            <person name="Sterndorff E.B."/>
            <person name="Faurdal D."/>
            <person name="Vuksanovic O."/>
            <person name="Mourched A.-S."/>
            <person name="Charusanti P."/>
            <person name="Shaw S."/>
            <person name="Blin K."/>
            <person name="Weber T."/>
        </authorList>
    </citation>
    <scope>NUCLEOTIDE SEQUENCE [LARGE SCALE GENOMIC DNA]</scope>
    <source>
        <strain evidence="3 4">NBC_00206</strain>
    </source>
</reference>
<sequence length="160" mass="17100">MPGDEQPCVFCEIAAGTARTRLVHEDPHTVAFFPLEPATLGHTLVVPRRHSADLWAMDDTTARHVMRTVLRVGRALRSVLAPDGMNVVSSAGEAATQTVFHTHVHLVPRRAGDAMGRLWPAAGAGFRFADDAAADALAARVADAARAASESEDDKREVGQ</sequence>
<evidence type="ECO:0000313" key="4">
    <source>
        <dbReference type="Proteomes" id="UP001622690"/>
    </source>
</evidence>
<dbReference type="Proteomes" id="UP001622690">
    <property type="component" value="Chromosome"/>
</dbReference>
<dbReference type="PANTHER" id="PTHR46648">
    <property type="entry name" value="HIT FAMILY PROTEIN 1"/>
    <property type="match status" value="1"/>
</dbReference>
<dbReference type="RefSeq" id="WP_406257763.1">
    <property type="nucleotide sequence ID" value="NZ_CP108125.1"/>
</dbReference>
<proteinExistence type="predicted"/>
<evidence type="ECO:0000256" key="1">
    <source>
        <dbReference type="PROSITE-ProRule" id="PRU00464"/>
    </source>
</evidence>
<dbReference type="InterPro" id="IPR011146">
    <property type="entry name" value="HIT-like"/>
</dbReference>
<gene>
    <name evidence="3" type="ORF">OHU27_14500</name>
</gene>
<name>A0ABZ1IUK1_9ACTN</name>
<dbReference type="SUPFAM" id="SSF54197">
    <property type="entry name" value="HIT-like"/>
    <property type="match status" value="1"/>
</dbReference>
<dbReference type="PRINTS" id="PR00332">
    <property type="entry name" value="HISTRIAD"/>
</dbReference>
<organism evidence="3 4">
    <name type="scientific">Streptomyces nigra</name>
    <dbReference type="NCBI Taxonomy" id="1827580"/>
    <lineage>
        <taxon>Bacteria</taxon>
        <taxon>Bacillati</taxon>
        <taxon>Actinomycetota</taxon>
        <taxon>Actinomycetes</taxon>
        <taxon>Kitasatosporales</taxon>
        <taxon>Streptomycetaceae</taxon>
        <taxon>Streptomyces</taxon>
    </lineage>
</organism>
<dbReference type="Pfam" id="PF01230">
    <property type="entry name" value="HIT"/>
    <property type="match status" value="1"/>
</dbReference>
<feature type="short sequence motif" description="Histidine triad motif" evidence="1">
    <location>
        <begin position="101"/>
        <end position="105"/>
    </location>
</feature>
<keyword evidence="4" id="KW-1185">Reference proteome</keyword>